<evidence type="ECO:0000256" key="3">
    <source>
        <dbReference type="ARBA" id="ARBA00022692"/>
    </source>
</evidence>
<feature type="transmembrane region" description="Helical" evidence="6">
    <location>
        <begin position="231"/>
        <end position="253"/>
    </location>
</feature>
<evidence type="ECO:0000256" key="4">
    <source>
        <dbReference type="ARBA" id="ARBA00022989"/>
    </source>
</evidence>
<feature type="transmembrane region" description="Helical" evidence="6">
    <location>
        <begin position="112"/>
        <end position="136"/>
    </location>
</feature>
<sequence>MFEILLHEHSLYALFKLHWLILILAIVYFYVKNVIRSPLYNVTAWQKTYFFTAVFLGFLIKCTPLDVLGSHYFFSVHVFQMAFAYFVIIPLLILSLPVNFLRKYIWGHRTKFALNILAHPWLTLVTFNGLLTLYLIPSIFNLVHMNVVVVYIVQVVIFFSAIFMWWVIIHPVPEIKGFGHLMRALYIFLASVALFPIGFFYVIIQNEFFPMYVETAGTFIPAFTAVYDQQAAGGILKIIQLASYAVALLVILFKWGKIEEDREGTIDDENIRYVRGVVVHLDKKK</sequence>
<dbReference type="Proteomes" id="UP000823937">
    <property type="component" value="Unassembled WGS sequence"/>
</dbReference>
<dbReference type="GO" id="GO:0005886">
    <property type="term" value="C:plasma membrane"/>
    <property type="evidence" value="ECO:0007669"/>
    <property type="project" value="UniProtKB-SubCell"/>
</dbReference>
<keyword evidence="4 6" id="KW-1133">Transmembrane helix</keyword>
<comment type="subcellular location">
    <subcellularLocation>
        <location evidence="1">Cell membrane</location>
        <topology evidence="1">Multi-pass membrane protein</topology>
    </subcellularLocation>
</comment>
<accession>A0A9D1PPX8</accession>
<dbReference type="Pfam" id="PF09678">
    <property type="entry name" value="Caa3_CtaG"/>
    <property type="match status" value="1"/>
</dbReference>
<keyword evidence="5 6" id="KW-0472">Membrane</keyword>
<feature type="transmembrane region" description="Helical" evidence="6">
    <location>
        <begin position="72"/>
        <end position="100"/>
    </location>
</feature>
<proteinExistence type="predicted"/>
<keyword evidence="2" id="KW-1003">Cell membrane</keyword>
<evidence type="ECO:0000256" key="5">
    <source>
        <dbReference type="ARBA" id="ARBA00023136"/>
    </source>
</evidence>
<protein>
    <submittedName>
        <fullName evidence="7">Cytochrome c oxidase assembly protein</fullName>
    </submittedName>
</protein>
<dbReference type="AlphaFoldDB" id="A0A9D1PPX8"/>
<feature type="transmembrane region" description="Helical" evidence="6">
    <location>
        <begin position="12"/>
        <end position="31"/>
    </location>
</feature>
<evidence type="ECO:0000256" key="6">
    <source>
        <dbReference type="SAM" id="Phobius"/>
    </source>
</evidence>
<name>A0A9D1PPX8_9BACI</name>
<organism evidence="7 8">
    <name type="scientific">Candidatus Pseudogracilibacillus intestinigallinarum</name>
    <dbReference type="NCBI Taxonomy" id="2838742"/>
    <lineage>
        <taxon>Bacteria</taxon>
        <taxon>Bacillati</taxon>
        <taxon>Bacillota</taxon>
        <taxon>Bacilli</taxon>
        <taxon>Bacillales</taxon>
        <taxon>Bacillaceae</taxon>
        <taxon>Pseudogracilibacillus</taxon>
    </lineage>
</organism>
<feature type="transmembrane region" description="Helical" evidence="6">
    <location>
        <begin position="38"/>
        <end position="60"/>
    </location>
</feature>
<feature type="transmembrane region" description="Helical" evidence="6">
    <location>
        <begin position="181"/>
        <end position="204"/>
    </location>
</feature>
<evidence type="ECO:0000256" key="1">
    <source>
        <dbReference type="ARBA" id="ARBA00004651"/>
    </source>
</evidence>
<evidence type="ECO:0000256" key="2">
    <source>
        <dbReference type="ARBA" id="ARBA00022475"/>
    </source>
</evidence>
<dbReference type="EMBL" id="DXHX01000137">
    <property type="protein sequence ID" value="HIV75379.1"/>
    <property type="molecule type" value="Genomic_DNA"/>
</dbReference>
<evidence type="ECO:0000313" key="8">
    <source>
        <dbReference type="Proteomes" id="UP000823937"/>
    </source>
</evidence>
<feature type="transmembrane region" description="Helical" evidence="6">
    <location>
        <begin position="148"/>
        <end position="169"/>
    </location>
</feature>
<reference evidence="7" key="1">
    <citation type="journal article" date="2021" name="PeerJ">
        <title>Extensive microbial diversity within the chicken gut microbiome revealed by metagenomics and culture.</title>
        <authorList>
            <person name="Gilroy R."/>
            <person name="Ravi A."/>
            <person name="Getino M."/>
            <person name="Pursley I."/>
            <person name="Horton D.L."/>
            <person name="Alikhan N.F."/>
            <person name="Baker D."/>
            <person name="Gharbi K."/>
            <person name="Hall N."/>
            <person name="Watson M."/>
            <person name="Adriaenssens E.M."/>
            <person name="Foster-Nyarko E."/>
            <person name="Jarju S."/>
            <person name="Secka A."/>
            <person name="Antonio M."/>
            <person name="Oren A."/>
            <person name="Chaudhuri R.R."/>
            <person name="La Ragione R."/>
            <person name="Hildebrand F."/>
            <person name="Pallen M.J."/>
        </authorList>
    </citation>
    <scope>NUCLEOTIDE SEQUENCE</scope>
    <source>
        <strain evidence="7">CHK169-2315</strain>
    </source>
</reference>
<reference evidence="7" key="2">
    <citation type="submission" date="2021-04" db="EMBL/GenBank/DDBJ databases">
        <authorList>
            <person name="Gilroy R."/>
        </authorList>
    </citation>
    <scope>NUCLEOTIDE SEQUENCE</scope>
    <source>
        <strain evidence="7">CHK169-2315</strain>
    </source>
</reference>
<comment type="caution">
    <text evidence="7">The sequence shown here is derived from an EMBL/GenBank/DDBJ whole genome shotgun (WGS) entry which is preliminary data.</text>
</comment>
<keyword evidence="3 6" id="KW-0812">Transmembrane</keyword>
<evidence type="ECO:0000313" key="7">
    <source>
        <dbReference type="EMBL" id="HIV75379.1"/>
    </source>
</evidence>
<gene>
    <name evidence="7" type="ORF">H9895_09895</name>
</gene>
<dbReference type="InterPro" id="IPR019108">
    <property type="entry name" value="Caa3_assmbl_CtaG-rel"/>
</dbReference>